<gene>
    <name evidence="2" type="ORF">Tci_875024</name>
</gene>
<comment type="caution">
    <text evidence="2">The sequence shown here is derived from an EMBL/GenBank/DDBJ whole genome shotgun (WGS) entry which is preliminary data.</text>
</comment>
<name>A0A699SY31_TANCI</name>
<organism evidence="2">
    <name type="scientific">Tanacetum cinerariifolium</name>
    <name type="common">Dalmatian daisy</name>
    <name type="synonym">Chrysanthemum cinerariifolium</name>
    <dbReference type="NCBI Taxonomy" id="118510"/>
    <lineage>
        <taxon>Eukaryota</taxon>
        <taxon>Viridiplantae</taxon>
        <taxon>Streptophyta</taxon>
        <taxon>Embryophyta</taxon>
        <taxon>Tracheophyta</taxon>
        <taxon>Spermatophyta</taxon>
        <taxon>Magnoliopsida</taxon>
        <taxon>eudicotyledons</taxon>
        <taxon>Gunneridae</taxon>
        <taxon>Pentapetalae</taxon>
        <taxon>asterids</taxon>
        <taxon>campanulids</taxon>
        <taxon>Asterales</taxon>
        <taxon>Asteraceae</taxon>
        <taxon>Asteroideae</taxon>
        <taxon>Anthemideae</taxon>
        <taxon>Anthemidinae</taxon>
        <taxon>Tanacetum</taxon>
    </lineage>
</organism>
<dbReference type="AlphaFoldDB" id="A0A699SY31"/>
<evidence type="ECO:0000256" key="1">
    <source>
        <dbReference type="SAM" id="MobiDB-lite"/>
    </source>
</evidence>
<feature type="non-terminal residue" evidence="2">
    <location>
        <position position="91"/>
    </location>
</feature>
<feature type="compositionally biased region" description="Basic and acidic residues" evidence="1">
    <location>
        <begin position="43"/>
        <end position="55"/>
    </location>
</feature>
<evidence type="ECO:0000313" key="2">
    <source>
        <dbReference type="EMBL" id="GFD03055.1"/>
    </source>
</evidence>
<proteinExistence type="predicted"/>
<dbReference type="EMBL" id="BKCJ011202312">
    <property type="protein sequence ID" value="GFD03055.1"/>
    <property type="molecule type" value="Genomic_DNA"/>
</dbReference>
<protein>
    <submittedName>
        <fullName evidence="2">Uncharacterized protein</fullName>
    </submittedName>
</protein>
<reference evidence="2" key="1">
    <citation type="journal article" date="2019" name="Sci. Rep.">
        <title>Draft genome of Tanacetum cinerariifolium, the natural source of mosquito coil.</title>
        <authorList>
            <person name="Yamashiro T."/>
            <person name="Shiraishi A."/>
            <person name="Satake H."/>
            <person name="Nakayama K."/>
        </authorList>
    </citation>
    <scope>NUCLEOTIDE SEQUENCE</scope>
</reference>
<accession>A0A699SY31</accession>
<sequence length="91" mass="9898">MLPRKWRDTTPERHRIGALPRQWAGSGGGLATTDAAWRADRAAAHRCNREPDAARRPGRKPALSARPRRGYGQVLYAHRHGSYCGGGGAAV</sequence>
<feature type="region of interest" description="Disordered" evidence="1">
    <location>
        <begin position="43"/>
        <end position="70"/>
    </location>
</feature>